<sequence>MRSTYGERTRIRFIGGERDASHVVARAAIFLRLPRLSIRTAWAHAHRAITISQRPRRRAGERHAI</sequence>
<gene>
    <name evidence="1" type="ORF">C6P99_18265</name>
</gene>
<evidence type="ECO:0000313" key="2">
    <source>
        <dbReference type="Proteomes" id="UP000237811"/>
    </source>
</evidence>
<accession>A0AB37ASU7</accession>
<evidence type="ECO:0008006" key="3">
    <source>
        <dbReference type="Google" id="ProtNLM"/>
    </source>
</evidence>
<reference evidence="1 2" key="1">
    <citation type="submission" date="2018-03" db="EMBL/GenBank/DDBJ databases">
        <authorList>
            <person name="Nguyen K."/>
            <person name="Fouts D."/>
            <person name="Sutton G."/>
        </authorList>
    </citation>
    <scope>NUCLEOTIDE SEQUENCE [LARGE SCALE GENOMIC DNA]</scope>
    <source>
        <strain evidence="1 2">AU14328</strain>
    </source>
</reference>
<comment type="caution">
    <text evidence="1">The sequence shown here is derived from an EMBL/GenBank/DDBJ whole genome shotgun (WGS) entry which is preliminary data.</text>
</comment>
<evidence type="ECO:0000313" key="1">
    <source>
        <dbReference type="EMBL" id="PRE45606.1"/>
    </source>
</evidence>
<dbReference type="AlphaFoldDB" id="A0AB37ASU7"/>
<name>A0AB37ASU7_9BURK</name>
<organism evidence="1 2">
    <name type="scientific">Burkholderia multivorans</name>
    <dbReference type="NCBI Taxonomy" id="87883"/>
    <lineage>
        <taxon>Bacteria</taxon>
        <taxon>Pseudomonadati</taxon>
        <taxon>Pseudomonadota</taxon>
        <taxon>Betaproteobacteria</taxon>
        <taxon>Burkholderiales</taxon>
        <taxon>Burkholderiaceae</taxon>
        <taxon>Burkholderia</taxon>
        <taxon>Burkholderia cepacia complex</taxon>
    </lineage>
</organism>
<proteinExistence type="predicted"/>
<dbReference type="EMBL" id="PVFR01000057">
    <property type="protein sequence ID" value="PRE45606.1"/>
    <property type="molecule type" value="Genomic_DNA"/>
</dbReference>
<protein>
    <recommendedName>
        <fullName evidence="3">Bacteriophage protein</fullName>
    </recommendedName>
</protein>
<dbReference type="Proteomes" id="UP000237811">
    <property type="component" value="Unassembled WGS sequence"/>
</dbReference>